<dbReference type="Proteomes" id="UP000198705">
    <property type="component" value="Unassembled WGS sequence"/>
</dbReference>
<evidence type="ECO:0000313" key="4">
    <source>
        <dbReference type="EMBL" id="SFN64300.1"/>
    </source>
</evidence>
<keyword evidence="5" id="KW-1185">Reference proteome</keyword>
<dbReference type="OrthoDB" id="1270026at2"/>
<reference evidence="5" key="1">
    <citation type="submission" date="2016-10" db="EMBL/GenBank/DDBJ databases">
        <authorList>
            <person name="Varghese N."/>
            <person name="Submissions S."/>
        </authorList>
    </citation>
    <scope>NUCLEOTIDE SEQUENCE [LARGE SCALE GENOMIC DNA]</scope>
    <source>
        <strain evidence="5">DSM 23925</strain>
    </source>
</reference>
<dbReference type="NCBIfam" id="TIGR04183">
    <property type="entry name" value="Por_Secre_tail"/>
    <property type="match status" value="1"/>
</dbReference>
<dbReference type="Pfam" id="PF18962">
    <property type="entry name" value="Por_Secre_tail"/>
    <property type="match status" value="1"/>
</dbReference>
<evidence type="ECO:0000313" key="5">
    <source>
        <dbReference type="Proteomes" id="UP000198705"/>
    </source>
</evidence>
<evidence type="ECO:0000259" key="3">
    <source>
        <dbReference type="Pfam" id="PF18962"/>
    </source>
</evidence>
<protein>
    <submittedName>
        <fullName evidence="4">Por secretion system C-terminal sorting domain-containing protein</fullName>
    </submittedName>
</protein>
<keyword evidence="1 2" id="KW-0732">Signal</keyword>
<dbReference type="AlphaFoldDB" id="A0A1I5APK9"/>
<feature type="domain" description="Secretion system C-terminal sorting" evidence="3">
    <location>
        <begin position="80"/>
        <end position="148"/>
    </location>
</feature>
<dbReference type="EMBL" id="FOVN01000002">
    <property type="protein sequence ID" value="SFN64300.1"/>
    <property type="molecule type" value="Genomic_DNA"/>
</dbReference>
<accession>A0A1I5APK9</accession>
<proteinExistence type="predicted"/>
<feature type="chain" id="PRO_5011768048" evidence="2">
    <location>
        <begin position="19"/>
        <end position="153"/>
    </location>
</feature>
<gene>
    <name evidence="4" type="ORF">SAMN04487989_102196</name>
</gene>
<organism evidence="4 5">
    <name type="scientific">Bizionia echini</name>
    <dbReference type="NCBI Taxonomy" id="649333"/>
    <lineage>
        <taxon>Bacteria</taxon>
        <taxon>Pseudomonadati</taxon>
        <taxon>Bacteroidota</taxon>
        <taxon>Flavobacteriia</taxon>
        <taxon>Flavobacteriales</taxon>
        <taxon>Flavobacteriaceae</taxon>
        <taxon>Bizionia</taxon>
    </lineage>
</organism>
<dbReference type="InterPro" id="IPR026444">
    <property type="entry name" value="Secre_tail"/>
</dbReference>
<feature type="signal peptide" evidence="2">
    <location>
        <begin position="1"/>
        <end position="18"/>
    </location>
</feature>
<evidence type="ECO:0000256" key="1">
    <source>
        <dbReference type="ARBA" id="ARBA00022729"/>
    </source>
</evidence>
<name>A0A1I5APK9_9FLAO</name>
<dbReference type="RefSeq" id="WP_092206974.1">
    <property type="nucleotide sequence ID" value="NZ_FOVN01000002.1"/>
</dbReference>
<evidence type="ECO:0000256" key="2">
    <source>
        <dbReference type="SAM" id="SignalP"/>
    </source>
</evidence>
<dbReference type="STRING" id="649333.SAMN04487989_102196"/>
<sequence>MKQIILLFTLLLCNFLSAQQLVRDNFNSGSNENAFGVEVIGETFNHQANATILIIETILDATYSETLSVLEEGTFQKIKMYPNPVESIINIEFETIFKGELSLIDATGKIILKKSINHIYTNINMSYLPSGWYILVISDDINHKKKQLKIIKN</sequence>